<reference evidence="2" key="1">
    <citation type="submission" date="2016-10" db="EMBL/GenBank/DDBJ databases">
        <authorList>
            <person name="Varghese N."/>
            <person name="Submissions S."/>
        </authorList>
    </citation>
    <scope>NUCLEOTIDE SEQUENCE [LARGE SCALE GENOMIC DNA]</scope>
    <source>
        <strain evidence="2">CGMCC 1.11014</strain>
    </source>
</reference>
<dbReference type="Proteomes" id="UP000199391">
    <property type="component" value="Unassembled WGS sequence"/>
</dbReference>
<dbReference type="OrthoDB" id="9813211at2"/>
<organism evidence="1 2">
    <name type="scientific">Pseudoduganella namucuonensis</name>
    <dbReference type="NCBI Taxonomy" id="1035707"/>
    <lineage>
        <taxon>Bacteria</taxon>
        <taxon>Pseudomonadati</taxon>
        <taxon>Pseudomonadota</taxon>
        <taxon>Betaproteobacteria</taxon>
        <taxon>Burkholderiales</taxon>
        <taxon>Oxalobacteraceae</taxon>
        <taxon>Telluria group</taxon>
        <taxon>Pseudoduganella</taxon>
    </lineage>
</organism>
<protein>
    <submittedName>
        <fullName evidence="1">Glycosyl transferases group 1</fullName>
    </submittedName>
</protein>
<dbReference type="Gene3D" id="3.40.50.2000">
    <property type="entry name" value="Glycogen Phosphorylase B"/>
    <property type="match status" value="2"/>
</dbReference>
<evidence type="ECO:0000313" key="2">
    <source>
        <dbReference type="Proteomes" id="UP000199391"/>
    </source>
</evidence>
<dbReference type="RefSeq" id="WP_093554950.1">
    <property type="nucleotide sequence ID" value="NZ_FPBO01000005.1"/>
</dbReference>
<evidence type="ECO:0000313" key="1">
    <source>
        <dbReference type="EMBL" id="SFU58548.1"/>
    </source>
</evidence>
<dbReference type="SUPFAM" id="SSF53756">
    <property type="entry name" value="UDP-Glycosyltransferase/glycogen phosphorylase"/>
    <property type="match status" value="1"/>
</dbReference>
<accession>A0A1I7HCV7</accession>
<dbReference type="EMBL" id="FPBO01000005">
    <property type="protein sequence ID" value="SFU58548.1"/>
    <property type="molecule type" value="Genomic_DNA"/>
</dbReference>
<keyword evidence="2" id="KW-1185">Reference proteome</keyword>
<dbReference type="InterPro" id="IPR050194">
    <property type="entry name" value="Glycosyltransferase_grp1"/>
</dbReference>
<dbReference type="GO" id="GO:0016757">
    <property type="term" value="F:glycosyltransferase activity"/>
    <property type="evidence" value="ECO:0007669"/>
    <property type="project" value="TreeGrafter"/>
</dbReference>
<proteinExistence type="predicted"/>
<gene>
    <name evidence="1" type="ORF">SAMN05216552_1005175</name>
</gene>
<dbReference type="PANTHER" id="PTHR45947:SF3">
    <property type="entry name" value="SULFOQUINOVOSYL TRANSFERASE SQD2"/>
    <property type="match status" value="1"/>
</dbReference>
<dbReference type="AlphaFoldDB" id="A0A1I7HCV7"/>
<dbReference type="Pfam" id="PF13692">
    <property type="entry name" value="Glyco_trans_1_4"/>
    <property type="match status" value="1"/>
</dbReference>
<name>A0A1I7HCV7_9BURK</name>
<dbReference type="PANTHER" id="PTHR45947">
    <property type="entry name" value="SULFOQUINOVOSYL TRANSFERASE SQD2"/>
    <property type="match status" value="1"/>
</dbReference>
<sequence length="381" mass="40359">MLPLTETAVAAPAPGAPLPLIVHLIDRRAGDGEETSLLTLLRHMPPGRYRHMILSLRGDAEWELRHDGSTAQVIGLQSRLRVGPAGGVQPQDRGLDWHGGLRLFGALKRLRPVLVHTHSAAAQWLAAAAGVPVRLERASMAGAPRRHGVGPWLSRLFGPPPGHGAGHRAVDSVQFHPRLGPAPASVGPPGFLCDQAFVIGAAGAMDEGHGHAQLVRAFLLLLEGCDPREAPLRLLIAGDGPERAHCQALLRQAGAERLAWLPGARDDVARLMRSMDVFVAPAAHGCSGQHILEAMASGLAVVAATGGDHAQLIQAGWTGTLVPPGEPPVLANAIADYDRIPGLARRHGHRGRHHVMAHHSLAAMAARYLALYDRLLARRGG</sequence>
<dbReference type="STRING" id="1035707.SAMN05216552_1005175"/>
<keyword evidence="1" id="KW-0808">Transferase</keyword>